<dbReference type="SUPFAM" id="SSF47413">
    <property type="entry name" value="lambda repressor-like DNA-binding domains"/>
    <property type="match status" value="1"/>
</dbReference>
<evidence type="ECO:0000256" key="1">
    <source>
        <dbReference type="ARBA" id="ARBA00023125"/>
    </source>
</evidence>
<dbReference type="GO" id="GO:0003700">
    <property type="term" value="F:DNA-binding transcription factor activity"/>
    <property type="evidence" value="ECO:0007669"/>
    <property type="project" value="TreeGrafter"/>
</dbReference>
<sequence length="67" mass="7330">MSNNKIAENLKKLRAKKGLSLEKIARLADLSLNTIVKVENGVNTNPTIETLTKIAKALDAQVDDLLK</sequence>
<keyword evidence="1 3" id="KW-0238">DNA-binding</keyword>
<feature type="domain" description="HTH cro/C1-type" evidence="2">
    <location>
        <begin position="10"/>
        <end position="65"/>
    </location>
</feature>
<dbReference type="InterPro" id="IPR050807">
    <property type="entry name" value="TransReg_Diox_bact_type"/>
</dbReference>
<dbReference type="InterPro" id="IPR001387">
    <property type="entry name" value="Cro/C1-type_HTH"/>
</dbReference>
<organism evidence="3 4">
    <name type="scientific">Candidatus Harrisonbacteria bacterium CG10_big_fil_rev_8_21_14_0_10_49_15</name>
    <dbReference type="NCBI Taxonomy" id="1974587"/>
    <lineage>
        <taxon>Bacteria</taxon>
        <taxon>Candidatus Harrisoniibacteriota</taxon>
    </lineage>
</organism>
<dbReference type="AlphaFoldDB" id="A0A2H0UP12"/>
<dbReference type="PROSITE" id="PS50943">
    <property type="entry name" value="HTH_CROC1"/>
    <property type="match status" value="1"/>
</dbReference>
<gene>
    <name evidence="3" type="ORF">COU11_00170</name>
</gene>
<dbReference type="Proteomes" id="UP000229526">
    <property type="component" value="Unassembled WGS sequence"/>
</dbReference>
<dbReference type="Pfam" id="PF01381">
    <property type="entry name" value="HTH_3"/>
    <property type="match status" value="1"/>
</dbReference>
<proteinExistence type="predicted"/>
<evidence type="ECO:0000313" key="3">
    <source>
        <dbReference type="EMBL" id="PIR87515.1"/>
    </source>
</evidence>
<dbReference type="PANTHER" id="PTHR46797:SF1">
    <property type="entry name" value="METHYLPHOSPHONATE SYNTHASE"/>
    <property type="match status" value="1"/>
</dbReference>
<dbReference type="PANTHER" id="PTHR46797">
    <property type="entry name" value="HTH-TYPE TRANSCRIPTIONAL REGULATOR"/>
    <property type="match status" value="1"/>
</dbReference>
<evidence type="ECO:0000259" key="2">
    <source>
        <dbReference type="PROSITE" id="PS50943"/>
    </source>
</evidence>
<dbReference type="GO" id="GO:0005829">
    <property type="term" value="C:cytosol"/>
    <property type="evidence" value="ECO:0007669"/>
    <property type="project" value="TreeGrafter"/>
</dbReference>
<dbReference type="SMART" id="SM00530">
    <property type="entry name" value="HTH_XRE"/>
    <property type="match status" value="1"/>
</dbReference>
<reference evidence="4" key="1">
    <citation type="submission" date="2017-09" db="EMBL/GenBank/DDBJ databases">
        <title>Depth-based differentiation of microbial function through sediment-hosted aquifers and enrichment of novel symbionts in the deep terrestrial subsurface.</title>
        <authorList>
            <person name="Probst A.J."/>
            <person name="Ladd B."/>
            <person name="Jarett J.K."/>
            <person name="Geller-Mcgrath D.E."/>
            <person name="Sieber C.M.K."/>
            <person name="Emerson J.B."/>
            <person name="Anantharaman K."/>
            <person name="Thomas B.C."/>
            <person name="Malmstrom R."/>
            <person name="Stieglmeier M."/>
            <person name="Klingl A."/>
            <person name="Woyke T."/>
            <person name="Ryan C.M."/>
            <person name="Banfield J.F."/>
        </authorList>
    </citation>
    <scope>NUCLEOTIDE SEQUENCE [LARGE SCALE GENOMIC DNA]</scope>
</reference>
<dbReference type="GO" id="GO:0003677">
    <property type="term" value="F:DNA binding"/>
    <property type="evidence" value="ECO:0007669"/>
    <property type="project" value="UniProtKB-KW"/>
</dbReference>
<dbReference type="InterPro" id="IPR010982">
    <property type="entry name" value="Lambda_DNA-bd_dom_sf"/>
</dbReference>
<name>A0A2H0UP12_9BACT</name>
<comment type="caution">
    <text evidence="3">The sequence shown here is derived from an EMBL/GenBank/DDBJ whole genome shotgun (WGS) entry which is preliminary data.</text>
</comment>
<accession>A0A2H0UP12</accession>
<evidence type="ECO:0000313" key="4">
    <source>
        <dbReference type="Proteomes" id="UP000229526"/>
    </source>
</evidence>
<dbReference type="CDD" id="cd00093">
    <property type="entry name" value="HTH_XRE"/>
    <property type="match status" value="1"/>
</dbReference>
<dbReference type="EMBL" id="PFBD01000001">
    <property type="protein sequence ID" value="PIR87515.1"/>
    <property type="molecule type" value="Genomic_DNA"/>
</dbReference>
<protein>
    <submittedName>
        <fullName evidence="3">DNA-binding protein</fullName>
    </submittedName>
</protein>
<dbReference type="Gene3D" id="1.10.260.40">
    <property type="entry name" value="lambda repressor-like DNA-binding domains"/>
    <property type="match status" value="1"/>
</dbReference>